<accession>A0A6M3MCF4</accession>
<name>A0A6M3MCF4_9ZZZZ</name>
<dbReference type="Gene3D" id="3.40.50.300">
    <property type="entry name" value="P-loop containing nucleotide triphosphate hydrolases"/>
    <property type="match status" value="1"/>
</dbReference>
<dbReference type="SUPFAM" id="SSF52540">
    <property type="entry name" value="P-loop containing nucleoside triphosphate hydrolases"/>
    <property type="match status" value="1"/>
</dbReference>
<feature type="region of interest" description="Disordered" evidence="4">
    <location>
        <begin position="26"/>
        <end position="57"/>
    </location>
</feature>
<feature type="domain" description="AAA+ ATPase" evidence="5">
    <location>
        <begin position="151"/>
        <end position="306"/>
    </location>
</feature>
<dbReference type="GO" id="GO:0030687">
    <property type="term" value="C:preribosome, large subunit precursor"/>
    <property type="evidence" value="ECO:0007669"/>
    <property type="project" value="TreeGrafter"/>
</dbReference>
<dbReference type="InterPro" id="IPR027417">
    <property type="entry name" value="P-loop_NTPase"/>
</dbReference>
<evidence type="ECO:0000313" key="7">
    <source>
        <dbReference type="EMBL" id="QJH92559.1"/>
    </source>
</evidence>
<dbReference type="Pfam" id="PF07728">
    <property type="entry name" value="AAA_5"/>
    <property type="match status" value="1"/>
</dbReference>
<reference evidence="6" key="1">
    <citation type="submission" date="2020-03" db="EMBL/GenBank/DDBJ databases">
        <title>The deep terrestrial virosphere.</title>
        <authorList>
            <person name="Holmfeldt K."/>
            <person name="Nilsson E."/>
            <person name="Simone D."/>
            <person name="Lopez-Fernandez M."/>
            <person name="Wu X."/>
            <person name="de Brujin I."/>
            <person name="Lundin D."/>
            <person name="Andersson A."/>
            <person name="Bertilsson S."/>
            <person name="Dopson M."/>
        </authorList>
    </citation>
    <scope>NUCLEOTIDE SEQUENCE</scope>
    <source>
        <strain evidence="7">MM171A03406</strain>
        <strain evidence="6">MM171B01064</strain>
    </source>
</reference>
<dbReference type="GO" id="GO:0016887">
    <property type="term" value="F:ATP hydrolysis activity"/>
    <property type="evidence" value="ECO:0007669"/>
    <property type="project" value="InterPro"/>
</dbReference>
<feature type="region of interest" description="Disordered" evidence="4">
    <location>
        <begin position="83"/>
        <end position="116"/>
    </location>
</feature>
<evidence type="ECO:0000256" key="4">
    <source>
        <dbReference type="SAM" id="MobiDB-lite"/>
    </source>
</evidence>
<gene>
    <name evidence="7" type="ORF">MM171A03406_0009</name>
    <name evidence="6" type="ORF">MM171B01064_0010</name>
</gene>
<evidence type="ECO:0000313" key="6">
    <source>
        <dbReference type="EMBL" id="QJB02809.1"/>
    </source>
</evidence>
<keyword evidence="2" id="KW-0547">Nucleotide-binding</keyword>
<dbReference type="EMBL" id="MT143808">
    <property type="protein sequence ID" value="QJB02809.1"/>
    <property type="molecule type" value="Genomic_DNA"/>
</dbReference>
<proteinExistence type="inferred from homology"/>
<dbReference type="CDD" id="cd00009">
    <property type="entry name" value="AAA"/>
    <property type="match status" value="1"/>
</dbReference>
<evidence type="ECO:0000259" key="5">
    <source>
        <dbReference type="SMART" id="SM00382"/>
    </source>
</evidence>
<dbReference type="PANTHER" id="PTHR48103:SF2">
    <property type="entry name" value="MIDASIN"/>
    <property type="match status" value="1"/>
</dbReference>
<feature type="compositionally biased region" description="Basic and acidic residues" evidence="4">
    <location>
        <begin position="39"/>
        <end position="52"/>
    </location>
</feature>
<dbReference type="InterPro" id="IPR011704">
    <property type="entry name" value="ATPase_dyneun-rel_AAA"/>
</dbReference>
<dbReference type="SMART" id="SM00382">
    <property type="entry name" value="AAA"/>
    <property type="match status" value="1"/>
</dbReference>
<keyword evidence="3" id="KW-0067">ATP-binding</keyword>
<dbReference type="Pfam" id="PF08406">
    <property type="entry name" value="CbbQ_C"/>
    <property type="match status" value="1"/>
</dbReference>
<dbReference type="GO" id="GO:0000027">
    <property type="term" value="P:ribosomal large subunit assembly"/>
    <property type="evidence" value="ECO:0007669"/>
    <property type="project" value="TreeGrafter"/>
</dbReference>
<evidence type="ECO:0000256" key="1">
    <source>
        <dbReference type="ARBA" id="ARBA00009417"/>
    </source>
</evidence>
<protein>
    <submittedName>
        <fullName evidence="6">Putative ATPase domain containing protein</fullName>
    </submittedName>
</protein>
<dbReference type="EMBL" id="MT143900">
    <property type="protein sequence ID" value="QJH92559.1"/>
    <property type="molecule type" value="Genomic_DNA"/>
</dbReference>
<evidence type="ECO:0000256" key="2">
    <source>
        <dbReference type="ARBA" id="ARBA00022741"/>
    </source>
</evidence>
<dbReference type="GO" id="GO:0005524">
    <property type="term" value="F:ATP binding"/>
    <property type="evidence" value="ECO:0007669"/>
    <property type="project" value="UniProtKB-KW"/>
</dbReference>
<organism evidence="6">
    <name type="scientific">viral metagenome</name>
    <dbReference type="NCBI Taxonomy" id="1070528"/>
    <lineage>
        <taxon>unclassified sequences</taxon>
        <taxon>metagenomes</taxon>
        <taxon>organismal metagenomes</taxon>
    </lineage>
</organism>
<dbReference type="GO" id="GO:0005634">
    <property type="term" value="C:nucleus"/>
    <property type="evidence" value="ECO:0007669"/>
    <property type="project" value="TreeGrafter"/>
</dbReference>
<dbReference type="InterPro" id="IPR013615">
    <property type="entry name" value="CbbQ_C"/>
</dbReference>
<dbReference type="InterPro" id="IPR003593">
    <property type="entry name" value="AAA+_ATPase"/>
</dbReference>
<dbReference type="PANTHER" id="PTHR48103">
    <property type="entry name" value="MIDASIN-RELATED"/>
    <property type="match status" value="1"/>
</dbReference>
<evidence type="ECO:0000256" key="3">
    <source>
        <dbReference type="ARBA" id="ARBA00022840"/>
    </source>
</evidence>
<dbReference type="GO" id="GO:0000055">
    <property type="term" value="P:ribosomal large subunit export from nucleus"/>
    <property type="evidence" value="ECO:0007669"/>
    <property type="project" value="TreeGrafter"/>
</dbReference>
<feature type="compositionally biased region" description="Low complexity" evidence="4">
    <location>
        <begin position="105"/>
        <end position="115"/>
    </location>
</feature>
<dbReference type="AlphaFoldDB" id="A0A6M3MCF4"/>
<sequence length="411" mass="46106">MQTRECPYCKQNIAEKAYDLHLKLCPKKPTGGEPATKLEPPKAEPPRAETKIPDVGTPEYKEYWRGLTTRGQQHELERRKALGVKPAEDTGEAVQSAVEQTSVQAPASPASAPGSENGAMEIFYPKADQYFIAPENIVEALRVTEALSHKHPTNLLVTGQPGGGKTCLALEFAAKFNRPAVVVDFGVLQEPQQLFQTTRLIQGDGSAMVTDIRETGFVRGMETEGCVVIMDEINRPENERVLNVLMPLLDGRRNCWIEDLRRRVNVADNVIFIATLNEGALFCGITSIDMALRDRFREIFLDYLPAEPESKVLEIKAGIPKVIANSLAEFAYTVRTTPTISKKISTRQLLHAAEAYAENTSLWQAVETAIGNYNDLEWRQRVMEIFSLSIKDELEYKKWTTKKVSDRYVKY</sequence>
<comment type="similarity">
    <text evidence="1">Belongs to the CbbQ/NirQ/NorQ/GpvN family.</text>
</comment>